<name>A0A167MDL4_CALVF</name>
<evidence type="ECO:0000256" key="1">
    <source>
        <dbReference type="SAM" id="MobiDB-lite"/>
    </source>
</evidence>
<sequence length="318" mass="35229">MLSAPSARRSSTFPLSLPLPRPYPPPPATRPTLTRHLSKRKWQHRDAQSLPPTSAPGSEYEYDPSQELEEDLPRLVREHARVGELDRETRKLKRESLELKRTMSEWGAEAEGAEAPMQTNEHRQSTSVRSLLRRKPARQQLAEQEHARAHGMHKSAVASGERALQDAFLSGRMTLDQYEHAVEYLHESNRLPPSPQNPRKPQPSEKHIQAEPDPPAATSFHVARRPGSRAPSPSSSSISLSSAELPPPAVRPSSPLTMSHFPPHPPVRAQNSSGTILPYGCAADDADRGRRGRGRFYVANPSSSPSPSSSEEDLPGRR</sequence>
<feature type="region of interest" description="Disordered" evidence="1">
    <location>
        <begin position="184"/>
        <end position="318"/>
    </location>
</feature>
<feature type="compositionally biased region" description="Pro residues" evidence="1">
    <location>
        <begin position="192"/>
        <end position="201"/>
    </location>
</feature>
<organism evidence="2 3">
    <name type="scientific">Calocera viscosa (strain TUFC12733)</name>
    <dbReference type="NCBI Taxonomy" id="1330018"/>
    <lineage>
        <taxon>Eukaryota</taxon>
        <taxon>Fungi</taxon>
        <taxon>Dikarya</taxon>
        <taxon>Basidiomycota</taxon>
        <taxon>Agaricomycotina</taxon>
        <taxon>Dacrymycetes</taxon>
        <taxon>Dacrymycetales</taxon>
        <taxon>Dacrymycetaceae</taxon>
        <taxon>Calocera</taxon>
    </lineage>
</organism>
<feature type="region of interest" description="Disordered" evidence="1">
    <location>
        <begin position="1"/>
        <end position="160"/>
    </location>
</feature>
<feature type="compositionally biased region" description="Acidic residues" evidence="1">
    <location>
        <begin position="60"/>
        <end position="70"/>
    </location>
</feature>
<dbReference type="Proteomes" id="UP000076738">
    <property type="component" value="Unassembled WGS sequence"/>
</dbReference>
<feature type="compositionally biased region" description="Basic and acidic residues" evidence="1">
    <location>
        <begin position="71"/>
        <end position="103"/>
    </location>
</feature>
<dbReference type="AlphaFoldDB" id="A0A167MDL4"/>
<keyword evidence="3" id="KW-1185">Reference proteome</keyword>
<feature type="compositionally biased region" description="Low complexity" evidence="1">
    <location>
        <begin position="228"/>
        <end position="244"/>
    </location>
</feature>
<feature type="compositionally biased region" description="Pro residues" evidence="1">
    <location>
        <begin position="17"/>
        <end position="29"/>
    </location>
</feature>
<protein>
    <submittedName>
        <fullName evidence="2">Uncharacterized protein</fullName>
    </submittedName>
</protein>
<gene>
    <name evidence="2" type="ORF">CALVIDRAFT_527304</name>
</gene>
<proteinExistence type="predicted"/>
<reference evidence="2 3" key="1">
    <citation type="journal article" date="2016" name="Mol. Biol. Evol.">
        <title>Comparative Genomics of Early-Diverging Mushroom-Forming Fungi Provides Insights into the Origins of Lignocellulose Decay Capabilities.</title>
        <authorList>
            <person name="Nagy L.G."/>
            <person name="Riley R."/>
            <person name="Tritt A."/>
            <person name="Adam C."/>
            <person name="Daum C."/>
            <person name="Floudas D."/>
            <person name="Sun H."/>
            <person name="Yadav J.S."/>
            <person name="Pangilinan J."/>
            <person name="Larsson K.H."/>
            <person name="Matsuura K."/>
            <person name="Barry K."/>
            <person name="Labutti K."/>
            <person name="Kuo R."/>
            <person name="Ohm R.A."/>
            <person name="Bhattacharya S.S."/>
            <person name="Shirouzu T."/>
            <person name="Yoshinaga Y."/>
            <person name="Martin F.M."/>
            <person name="Grigoriev I.V."/>
            <person name="Hibbett D.S."/>
        </authorList>
    </citation>
    <scope>NUCLEOTIDE SEQUENCE [LARGE SCALE GENOMIC DNA]</scope>
    <source>
        <strain evidence="2 3">TUFC12733</strain>
    </source>
</reference>
<dbReference type="OrthoDB" id="10510369at2759"/>
<accession>A0A167MDL4</accession>
<evidence type="ECO:0000313" key="3">
    <source>
        <dbReference type="Proteomes" id="UP000076738"/>
    </source>
</evidence>
<dbReference type="EMBL" id="KV417283">
    <property type="protein sequence ID" value="KZO96603.1"/>
    <property type="molecule type" value="Genomic_DNA"/>
</dbReference>
<evidence type="ECO:0000313" key="2">
    <source>
        <dbReference type="EMBL" id="KZO96603.1"/>
    </source>
</evidence>
<feature type="compositionally biased region" description="Low complexity" evidence="1">
    <location>
        <begin position="105"/>
        <end position="115"/>
    </location>
</feature>